<evidence type="ECO:0000313" key="1">
    <source>
        <dbReference type="EMBL" id="KAF2437943.1"/>
    </source>
</evidence>
<reference evidence="1" key="1">
    <citation type="journal article" date="2020" name="Stud. Mycol.">
        <title>101 Dothideomycetes genomes: a test case for predicting lifestyles and emergence of pathogens.</title>
        <authorList>
            <person name="Haridas S."/>
            <person name="Albert R."/>
            <person name="Binder M."/>
            <person name="Bloem J."/>
            <person name="Labutti K."/>
            <person name="Salamov A."/>
            <person name="Andreopoulos B."/>
            <person name="Baker S."/>
            <person name="Barry K."/>
            <person name="Bills G."/>
            <person name="Bluhm B."/>
            <person name="Cannon C."/>
            <person name="Castanera R."/>
            <person name="Culley D."/>
            <person name="Daum C."/>
            <person name="Ezra D."/>
            <person name="Gonzalez J."/>
            <person name="Henrissat B."/>
            <person name="Kuo A."/>
            <person name="Liang C."/>
            <person name="Lipzen A."/>
            <person name="Lutzoni F."/>
            <person name="Magnuson J."/>
            <person name="Mondo S."/>
            <person name="Nolan M."/>
            <person name="Ohm R."/>
            <person name="Pangilinan J."/>
            <person name="Park H.-J."/>
            <person name="Ramirez L."/>
            <person name="Alfaro M."/>
            <person name="Sun H."/>
            <person name="Tritt A."/>
            <person name="Yoshinaga Y."/>
            <person name="Zwiers L.-H."/>
            <person name="Turgeon B."/>
            <person name="Goodwin S."/>
            <person name="Spatafora J."/>
            <person name="Crous P."/>
            <person name="Grigoriev I."/>
        </authorList>
    </citation>
    <scope>NUCLEOTIDE SEQUENCE</scope>
    <source>
        <strain evidence="1">CBS 690.94</strain>
    </source>
</reference>
<keyword evidence="2" id="KW-1185">Reference proteome</keyword>
<accession>A0A9P4P751</accession>
<organism evidence="1 2">
    <name type="scientific">Karstenula rhodostoma CBS 690.94</name>
    <dbReference type="NCBI Taxonomy" id="1392251"/>
    <lineage>
        <taxon>Eukaryota</taxon>
        <taxon>Fungi</taxon>
        <taxon>Dikarya</taxon>
        <taxon>Ascomycota</taxon>
        <taxon>Pezizomycotina</taxon>
        <taxon>Dothideomycetes</taxon>
        <taxon>Pleosporomycetidae</taxon>
        <taxon>Pleosporales</taxon>
        <taxon>Massarineae</taxon>
        <taxon>Didymosphaeriaceae</taxon>
        <taxon>Karstenula</taxon>
    </lineage>
</organism>
<comment type="caution">
    <text evidence="1">The sequence shown here is derived from an EMBL/GenBank/DDBJ whole genome shotgun (WGS) entry which is preliminary data.</text>
</comment>
<protein>
    <submittedName>
        <fullName evidence="1">Uncharacterized protein</fullName>
    </submittedName>
</protein>
<name>A0A9P4P751_9PLEO</name>
<gene>
    <name evidence="1" type="ORF">P171DRAFT_176775</name>
</gene>
<dbReference type="AlphaFoldDB" id="A0A9P4P751"/>
<sequence length="187" mass="20627">MEYMLTMALATSYTTSLSTEHTVCASLCLMPALRGSNPKRTSDKHETPRHVDQTTIYLPCGVLLKGHFALRAVLCGAVFREGEHSTQPSYTARPTAYFVACIAAPHQFANPLTRTQRFHLFMSIGSRHRRTVVAARELLPHGGELPHISRLLTATGTERPAANPQVFIMQNVSFTGTNHNGPTWSLP</sequence>
<evidence type="ECO:0000313" key="2">
    <source>
        <dbReference type="Proteomes" id="UP000799764"/>
    </source>
</evidence>
<dbReference type="OrthoDB" id="10468550at2759"/>
<proteinExistence type="predicted"/>
<dbReference type="Proteomes" id="UP000799764">
    <property type="component" value="Unassembled WGS sequence"/>
</dbReference>
<dbReference type="EMBL" id="MU001514">
    <property type="protein sequence ID" value="KAF2437943.1"/>
    <property type="molecule type" value="Genomic_DNA"/>
</dbReference>